<reference evidence="2" key="1">
    <citation type="journal article" date="2015" name="Nature">
        <title>Complex archaea that bridge the gap between prokaryotes and eukaryotes.</title>
        <authorList>
            <person name="Spang A."/>
            <person name="Saw J.H."/>
            <person name="Jorgensen S.L."/>
            <person name="Zaremba-Niedzwiedzka K."/>
            <person name="Martijn J."/>
            <person name="Lind A.E."/>
            <person name="van Eijk R."/>
            <person name="Schleper C."/>
            <person name="Guy L."/>
            <person name="Ettema T.J."/>
        </authorList>
    </citation>
    <scope>NUCLEOTIDE SEQUENCE</scope>
</reference>
<protein>
    <submittedName>
        <fullName evidence="2">Uncharacterized protein</fullName>
    </submittedName>
</protein>
<keyword evidence="1" id="KW-0472">Membrane</keyword>
<accession>A0A0F9B3T0</accession>
<evidence type="ECO:0000256" key="1">
    <source>
        <dbReference type="SAM" id="Phobius"/>
    </source>
</evidence>
<proteinExistence type="predicted"/>
<keyword evidence="1" id="KW-1133">Transmembrane helix</keyword>
<comment type="caution">
    <text evidence="2">The sequence shown here is derived from an EMBL/GenBank/DDBJ whole genome shotgun (WGS) entry which is preliminary data.</text>
</comment>
<name>A0A0F9B3T0_9ZZZZ</name>
<feature type="transmembrane region" description="Helical" evidence="1">
    <location>
        <begin position="44"/>
        <end position="67"/>
    </location>
</feature>
<keyword evidence="1" id="KW-0812">Transmembrane</keyword>
<gene>
    <name evidence="2" type="ORF">LCGC14_2575850</name>
</gene>
<organism evidence="2">
    <name type="scientific">marine sediment metagenome</name>
    <dbReference type="NCBI Taxonomy" id="412755"/>
    <lineage>
        <taxon>unclassified sequences</taxon>
        <taxon>metagenomes</taxon>
        <taxon>ecological metagenomes</taxon>
    </lineage>
</organism>
<evidence type="ECO:0000313" key="2">
    <source>
        <dbReference type="EMBL" id="KKL08437.1"/>
    </source>
</evidence>
<dbReference type="EMBL" id="LAZR01042877">
    <property type="protein sequence ID" value="KKL08437.1"/>
    <property type="molecule type" value="Genomic_DNA"/>
</dbReference>
<dbReference type="AlphaFoldDB" id="A0A0F9B3T0"/>
<sequence length="194" mass="20567">MARRTSAEADFAMFRTIFDEEEKLRKEQNRIEERERKKGSRSGLGSILGAIVGALLAPATGGLSVGIGAGLGSRLGSEVGEKTVGGSSQIGGDFLFNQPQIRQQNFEQRELDRDFGSGQNIDAIYKGIGAGFLAPDIKGLFGKGAAQAPIGNRAVGAIQTGIPQFGRSTQTLGGGKFPQGETDLLRLLSLIMRQ</sequence>